<dbReference type="AlphaFoldDB" id="A0A1E1LJ14"/>
<sequence length="48" mass="5405">MISADLPNPSFEPPILKVASQSIGDLRVVQNFTRCMILLPQVIRILLR</sequence>
<gene>
    <name evidence="1" type="ORF">RAG0_14423</name>
</gene>
<organism evidence="1 2">
    <name type="scientific">Rhynchosporium agropyri</name>
    <dbReference type="NCBI Taxonomy" id="914238"/>
    <lineage>
        <taxon>Eukaryota</taxon>
        <taxon>Fungi</taxon>
        <taxon>Dikarya</taxon>
        <taxon>Ascomycota</taxon>
        <taxon>Pezizomycotina</taxon>
        <taxon>Leotiomycetes</taxon>
        <taxon>Helotiales</taxon>
        <taxon>Ploettnerulaceae</taxon>
        <taxon>Rhynchosporium</taxon>
    </lineage>
</organism>
<dbReference type="Proteomes" id="UP000178912">
    <property type="component" value="Unassembled WGS sequence"/>
</dbReference>
<protein>
    <submittedName>
        <fullName evidence="1">Uncharacterized protein</fullName>
    </submittedName>
</protein>
<keyword evidence="2" id="KW-1185">Reference proteome</keyword>
<evidence type="ECO:0000313" key="1">
    <source>
        <dbReference type="EMBL" id="CZT09769.1"/>
    </source>
</evidence>
<proteinExistence type="predicted"/>
<reference evidence="2" key="1">
    <citation type="submission" date="2016-03" db="EMBL/GenBank/DDBJ databases">
        <authorList>
            <person name="Guldener U."/>
        </authorList>
    </citation>
    <scope>NUCLEOTIDE SEQUENCE [LARGE SCALE GENOMIC DNA]</scope>
    <source>
        <strain evidence="2">04CH-RAC-A.6.1</strain>
    </source>
</reference>
<dbReference type="EMBL" id="FJUX01000119">
    <property type="protein sequence ID" value="CZT09769.1"/>
    <property type="molecule type" value="Genomic_DNA"/>
</dbReference>
<accession>A0A1E1LJ14</accession>
<name>A0A1E1LJ14_9HELO</name>
<evidence type="ECO:0000313" key="2">
    <source>
        <dbReference type="Proteomes" id="UP000178912"/>
    </source>
</evidence>